<accession>A0A4R5LC93</accession>
<feature type="region of interest" description="Disordered" evidence="1">
    <location>
        <begin position="1"/>
        <end position="20"/>
    </location>
</feature>
<feature type="compositionally biased region" description="Basic residues" evidence="1">
    <location>
        <begin position="161"/>
        <end position="175"/>
    </location>
</feature>
<dbReference type="Pfam" id="PF20106">
    <property type="entry name" value="DUF6496"/>
    <property type="match status" value="1"/>
</dbReference>
<dbReference type="AlphaFoldDB" id="A0A4R5LC93"/>
<feature type="region of interest" description="Disordered" evidence="1">
    <location>
        <begin position="55"/>
        <end position="175"/>
    </location>
</feature>
<dbReference type="GO" id="GO:0003677">
    <property type="term" value="F:DNA binding"/>
    <property type="evidence" value="ECO:0007669"/>
    <property type="project" value="UniProtKB-KW"/>
</dbReference>
<evidence type="ECO:0000256" key="1">
    <source>
        <dbReference type="SAM" id="MobiDB-lite"/>
    </source>
</evidence>
<dbReference type="Proteomes" id="UP000295606">
    <property type="component" value="Unassembled WGS sequence"/>
</dbReference>
<protein>
    <submittedName>
        <fullName evidence="2">DNA-binding protein</fullName>
    </submittedName>
</protein>
<dbReference type="InterPro" id="IPR045468">
    <property type="entry name" value="DUF6496"/>
</dbReference>
<evidence type="ECO:0000313" key="3">
    <source>
        <dbReference type="Proteomes" id="UP000295606"/>
    </source>
</evidence>
<sequence length="175" mass="18198">MPEKKTIERARADKRAGKSASIQAGEFVKEEFDRVREGKHGVRSAKQAVAIGLSKARRAGVDLKPPAPGKTSEATRKKAAKDTAAAHGAKTARTSTESKAKRSRTTTQVLKGESRAGASPQAASKQAKTAAARRPAASRTAAAKKAAQTKGAAGRSAAAKKAAKTRAARAQHARH</sequence>
<feature type="compositionally biased region" description="Low complexity" evidence="1">
    <location>
        <begin position="82"/>
        <end position="94"/>
    </location>
</feature>
<evidence type="ECO:0000313" key="2">
    <source>
        <dbReference type="EMBL" id="TDG05881.1"/>
    </source>
</evidence>
<comment type="caution">
    <text evidence="2">The sequence shown here is derived from an EMBL/GenBank/DDBJ whole genome shotgun (WGS) entry which is preliminary data.</text>
</comment>
<feature type="compositionally biased region" description="Basic and acidic residues" evidence="1">
    <location>
        <begin position="1"/>
        <end position="16"/>
    </location>
</feature>
<feature type="compositionally biased region" description="Low complexity" evidence="1">
    <location>
        <begin position="116"/>
        <end position="160"/>
    </location>
</feature>
<keyword evidence="2" id="KW-0238">DNA-binding</keyword>
<name>A0A4R5LC93_9BURK</name>
<organism evidence="2 3">
    <name type="scientific">Paraburkholderia guartelaensis</name>
    <dbReference type="NCBI Taxonomy" id="2546446"/>
    <lineage>
        <taxon>Bacteria</taxon>
        <taxon>Pseudomonadati</taxon>
        <taxon>Pseudomonadota</taxon>
        <taxon>Betaproteobacteria</taxon>
        <taxon>Burkholderiales</taxon>
        <taxon>Burkholderiaceae</taxon>
        <taxon>Paraburkholderia</taxon>
    </lineage>
</organism>
<reference evidence="2 3" key="1">
    <citation type="submission" date="2019-03" db="EMBL/GenBank/DDBJ databases">
        <title>Paraburkholderia sp. isolated from native Mimosa gymnas in Guartela State Park, Brazil.</title>
        <authorList>
            <person name="Paulitsch F."/>
            <person name="Hungria M."/>
            <person name="Delamuta J.R.M."/>
            <person name="Ribeiro R.A."/>
            <person name="Dall'Agnol R."/>
            <person name="Silva J.S.B."/>
        </authorList>
    </citation>
    <scope>NUCLEOTIDE SEQUENCE [LARGE SCALE GENOMIC DNA]</scope>
    <source>
        <strain evidence="2 3">CNPSo 3008</strain>
    </source>
</reference>
<gene>
    <name evidence="2" type="ORF">E1N52_23480</name>
</gene>
<dbReference type="RefSeq" id="WP_133185120.1">
    <property type="nucleotide sequence ID" value="NZ_SMOD01000018.1"/>
</dbReference>
<proteinExistence type="predicted"/>
<dbReference type="EMBL" id="SMOD01000018">
    <property type="protein sequence ID" value="TDG05881.1"/>
    <property type="molecule type" value="Genomic_DNA"/>
</dbReference>
<dbReference type="OrthoDB" id="21644at2"/>